<feature type="signal peptide" evidence="9">
    <location>
        <begin position="1"/>
        <end position="30"/>
    </location>
</feature>
<dbReference type="GO" id="GO:0004672">
    <property type="term" value="F:protein kinase activity"/>
    <property type="evidence" value="ECO:0007669"/>
    <property type="project" value="InterPro"/>
</dbReference>
<dbReference type="InterPro" id="IPR011009">
    <property type="entry name" value="Kinase-like_dom_sf"/>
</dbReference>
<name>A0A803LYV0_CHEQI</name>
<keyword evidence="12" id="KW-1185">Reference proteome</keyword>
<dbReference type="InterPro" id="IPR013210">
    <property type="entry name" value="LRR_N_plant-typ"/>
</dbReference>
<organism evidence="11 12">
    <name type="scientific">Chenopodium quinoa</name>
    <name type="common">Quinoa</name>
    <dbReference type="NCBI Taxonomy" id="63459"/>
    <lineage>
        <taxon>Eukaryota</taxon>
        <taxon>Viridiplantae</taxon>
        <taxon>Streptophyta</taxon>
        <taxon>Embryophyta</taxon>
        <taxon>Tracheophyta</taxon>
        <taxon>Spermatophyta</taxon>
        <taxon>Magnoliopsida</taxon>
        <taxon>eudicotyledons</taxon>
        <taxon>Gunneridae</taxon>
        <taxon>Pentapetalae</taxon>
        <taxon>Caryophyllales</taxon>
        <taxon>Chenopodiaceae</taxon>
        <taxon>Chenopodioideae</taxon>
        <taxon>Atripliceae</taxon>
        <taxon>Chenopodium</taxon>
    </lineage>
</organism>
<dbReference type="InterPro" id="IPR001611">
    <property type="entry name" value="Leu-rich_rpt"/>
</dbReference>
<sequence>MLAYHKTIWLNNVVFLLWVVIILQVEIVCAANDAEILLKFKQSLMNTDALSNWETSSVQPCTNNTRNWVGVICNRGSLFGLQLENMNLKGTIDIDTLAQLSTLRTISFMNNSLEGPLPAINKLGRLRSVFFSYNNFSGEIHDDAFEHMAVLKKVHLANNSFTGNVPKSLASLPMLLEVTLENNQFYGHVPNFKSSELKVFNISNNYFDGQVPPFLAHMNTSTYLGNPGLCGSPLPACKPSIHKNSLSMVLIIVITIALLLFMTGVFIVLTKYRGTNTGKQITARDVEMLPHEKAKLKQGGNDLYPNNQARALERPTSYKKSDNGKLCFLRNDRQKFEMQDLLKASAEVLGSGSFGSSYKAAIIGGPTFVVKRFRQMNNVGKEEFQELIKKLGRLRHPNLLPLVAFFHKRDEKLIISDFVENGSLASHLHGKRTPDQPGLRWSTRLKIIKGVARGLAYLYRELPELSLPHGHLKSSNVLLDDKFEPLLSDYAFTPLINKEHGKFPANYLKHGKGGNDELATWVDSVIKEEWSSEMFDMEMRASRSCKGEMLKLLKIGMWCCEWNEEKRWSLRDAVEKIEELKEMDNDDLADFPSGRSYSGRSYSSESSYSRIASITTEEVV</sequence>
<dbReference type="SUPFAM" id="SSF56112">
    <property type="entry name" value="Protein kinase-like (PK-like)"/>
    <property type="match status" value="1"/>
</dbReference>
<feature type="chain" id="PRO_5031220406" description="Protein kinase domain-containing protein" evidence="9">
    <location>
        <begin position="31"/>
        <end position="620"/>
    </location>
</feature>
<dbReference type="Proteomes" id="UP000596660">
    <property type="component" value="Unplaced"/>
</dbReference>
<dbReference type="PANTHER" id="PTHR48007:SF19">
    <property type="entry name" value="POLLEN RECEPTOR-LIKE KINASE 5"/>
    <property type="match status" value="1"/>
</dbReference>
<feature type="transmembrane region" description="Helical" evidence="8">
    <location>
        <begin position="246"/>
        <end position="269"/>
    </location>
</feature>
<dbReference type="InterPro" id="IPR000719">
    <property type="entry name" value="Prot_kinase_dom"/>
</dbReference>
<evidence type="ECO:0000256" key="4">
    <source>
        <dbReference type="ARBA" id="ARBA00022737"/>
    </source>
</evidence>
<evidence type="ECO:0000313" key="11">
    <source>
        <dbReference type="EnsemblPlants" id="AUR62020651-RA:cds"/>
    </source>
</evidence>
<dbReference type="GO" id="GO:0016020">
    <property type="term" value="C:membrane"/>
    <property type="evidence" value="ECO:0007669"/>
    <property type="project" value="UniProtKB-SubCell"/>
</dbReference>
<evidence type="ECO:0000313" key="12">
    <source>
        <dbReference type="Proteomes" id="UP000596660"/>
    </source>
</evidence>
<reference evidence="11" key="1">
    <citation type="journal article" date="2017" name="Nature">
        <title>The genome of Chenopodium quinoa.</title>
        <authorList>
            <person name="Jarvis D.E."/>
            <person name="Ho Y.S."/>
            <person name="Lightfoot D.J."/>
            <person name="Schmoeckel S.M."/>
            <person name="Li B."/>
            <person name="Borm T.J.A."/>
            <person name="Ohyanagi H."/>
            <person name="Mineta K."/>
            <person name="Michell C.T."/>
            <person name="Saber N."/>
            <person name="Kharbatia N.M."/>
            <person name="Rupper R.R."/>
            <person name="Sharp A.R."/>
            <person name="Dally N."/>
            <person name="Boughton B.A."/>
            <person name="Woo Y.H."/>
            <person name="Gao G."/>
            <person name="Schijlen E.G.W.M."/>
            <person name="Guo X."/>
            <person name="Momin A.A."/>
            <person name="Negrao S."/>
            <person name="Al-Babili S."/>
            <person name="Gehring C."/>
            <person name="Roessner U."/>
            <person name="Jung C."/>
            <person name="Murphy K."/>
            <person name="Arold S.T."/>
            <person name="Gojobori T."/>
            <person name="van der Linden C.G."/>
            <person name="van Loo E.N."/>
            <person name="Jellen E.N."/>
            <person name="Maughan P.J."/>
            <person name="Tester M."/>
        </authorList>
    </citation>
    <scope>NUCLEOTIDE SEQUENCE [LARGE SCALE GENOMIC DNA]</scope>
    <source>
        <strain evidence="11">cv. PI 614886</strain>
    </source>
</reference>
<accession>A0A803LYV0</accession>
<dbReference type="Pfam" id="PF07714">
    <property type="entry name" value="PK_Tyr_Ser-Thr"/>
    <property type="match status" value="1"/>
</dbReference>
<dbReference type="InterPro" id="IPR046959">
    <property type="entry name" value="PRK1-6/SRF4-like"/>
</dbReference>
<keyword evidence="4" id="KW-0677">Repeat</keyword>
<dbReference type="Pfam" id="PF08263">
    <property type="entry name" value="LRRNT_2"/>
    <property type="match status" value="1"/>
</dbReference>
<feature type="region of interest" description="Disordered" evidence="7">
    <location>
        <begin position="586"/>
        <end position="620"/>
    </location>
</feature>
<dbReference type="AlphaFoldDB" id="A0A803LYV0"/>
<dbReference type="Gramene" id="AUR62020651-RA">
    <property type="protein sequence ID" value="AUR62020651-RA:cds"/>
    <property type="gene ID" value="AUR62020651"/>
</dbReference>
<evidence type="ECO:0000256" key="8">
    <source>
        <dbReference type="SAM" id="Phobius"/>
    </source>
</evidence>
<dbReference type="EnsemblPlants" id="AUR62020651-RA">
    <property type="protein sequence ID" value="AUR62020651-RA:cds"/>
    <property type="gene ID" value="AUR62020651"/>
</dbReference>
<dbReference type="Gene3D" id="1.10.510.10">
    <property type="entry name" value="Transferase(Phosphotransferase) domain 1"/>
    <property type="match status" value="2"/>
</dbReference>
<dbReference type="OMA" id="RIGMGCC"/>
<keyword evidence="9" id="KW-0732">Signal</keyword>
<dbReference type="Pfam" id="PF00560">
    <property type="entry name" value="LRR_1"/>
    <property type="match status" value="2"/>
</dbReference>
<evidence type="ECO:0000256" key="9">
    <source>
        <dbReference type="SAM" id="SignalP"/>
    </source>
</evidence>
<evidence type="ECO:0000259" key="10">
    <source>
        <dbReference type="PROSITE" id="PS50011"/>
    </source>
</evidence>
<evidence type="ECO:0000256" key="7">
    <source>
        <dbReference type="SAM" id="MobiDB-lite"/>
    </source>
</evidence>
<dbReference type="InterPro" id="IPR032675">
    <property type="entry name" value="LRR_dom_sf"/>
</dbReference>
<keyword evidence="6 8" id="KW-0472">Membrane</keyword>
<dbReference type="GO" id="GO:0005524">
    <property type="term" value="F:ATP binding"/>
    <property type="evidence" value="ECO:0007669"/>
    <property type="project" value="InterPro"/>
</dbReference>
<evidence type="ECO:0000256" key="5">
    <source>
        <dbReference type="ARBA" id="ARBA00022989"/>
    </source>
</evidence>
<protein>
    <recommendedName>
        <fullName evidence="10">Protein kinase domain-containing protein</fullName>
    </recommendedName>
</protein>
<keyword evidence="5 8" id="KW-1133">Transmembrane helix</keyword>
<dbReference type="PROSITE" id="PS50011">
    <property type="entry name" value="PROTEIN_KINASE_DOM"/>
    <property type="match status" value="1"/>
</dbReference>
<keyword evidence="3 8" id="KW-0812">Transmembrane</keyword>
<comment type="subcellular location">
    <subcellularLocation>
        <location evidence="1">Membrane</location>
    </subcellularLocation>
</comment>
<keyword evidence="2" id="KW-0433">Leucine-rich repeat</keyword>
<dbReference type="InterPro" id="IPR001245">
    <property type="entry name" value="Ser-Thr/Tyr_kinase_cat_dom"/>
</dbReference>
<proteinExistence type="predicted"/>
<evidence type="ECO:0000256" key="6">
    <source>
        <dbReference type="ARBA" id="ARBA00023136"/>
    </source>
</evidence>
<evidence type="ECO:0000256" key="2">
    <source>
        <dbReference type="ARBA" id="ARBA00022614"/>
    </source>
</evidence>
<evidence type="ECO:0000256" key="3">
    <source>
        <dbReference type="ARBA" id="ARBA00022692"/>
    </source>
</evidence>
<dbReference type="Gene3D" id="3.80.10.10">
    <property type="entry name" value="Ribonuclease Inhibitor"/>
    <property type="match status" value="2"/>
</dbReference>
<dbReference type="SUPFAM" id="SSF52058">
    <property type="entry name" value="L domain-like"/>
    <property type="match status" value="1"/>
</dbReference>
<dbReference type="PANTHER" id="PTHR48007">
    <property type="entry name" value="LEUCINE-RICH REPEAT RECEPTOR-LIKE PROTEIN KINASE PXC1"/>
    <property type="match status" value="1"/>
</dbReference>
<reference evidence="11" key="2">
    <citation type="submission" date="2021-03" db="UniProtKB">
        <authorList>
            <consortium name="EnsemblPlants"/>
        </authorList>
    </citation>
    <scope>IDENTIFICATION</scope>
</reference>
<feature type="domain" description="Protein kinase" evidence="10">
    <location>
        <begin position="343"/>
        <end position="620"/>
    </location>
</feature>
<feature type="compositionally biased region" description="Low complexity" evidence="7">
    <location>
        <begin position="593"/>
        <end position="610"/>
    </location>
</feature>
<evidence type="ECO:0000256" key="1">
    <source>
        <dbReference type="ARBA" id="ARBA00004370"/>
    </source>
</evidence>